<feature type="signal peptide" evidence="1">
    <location>
        <begin position="1"/>
        <end position="25"/>
    </location>
</feature>
<evidence type="ECO:0000313" key="3">
    <source>
        <dbReference type="Proteomes" id="UP000632498"/>
    </source>
</evidence>
<evidence type="ECO:0000256" key="1">
    <source>
        <dbReference type="SAM" id="SignalP"/>
    </source>
</evidence>
<reference evidence="2" key="2">
    <citation type="submission" date="2020-09" db="EMBL/GenBank/DDBJ databases">
        <authorList>
            <person name="Sun Q."/>
            <person name="Zhou Y."/>
        </authorList>
    </citation>
    <scope>NUCLEOTIDE SEQUENCE</scope>
    <source>
        <strain evidence="2">CGMCC 1.15254</strain>
    </source>
</reference>
<dbReference type="RefSeq" id="WP_188667269.1">
    <property type="nucleotide sequence ID" value="NZ_BMHV01000050.1"/>
</dbReference>
<dbReference type="EMBL" id="BMHV01000050">
    <property type="protein sequence ID" value="GGF76460.1"/>
    <property type="molecule type" value="Genomic_DNA"/>
</dbReference>
<organism evidence="2 3">
    <name type="scientific">Terasakiella brassicae</name>
    <dbReference type="NCBI Taxonomy" id="1634917"/>
    <lineage>
        <taxon>Bacteria</taxon>
        <taxon>Pseudomonadati</taxon>
        <taxon>Pseudomonadota</taxon>
        <taxon>Alphaproteobacteria</taxon>
        <taxon>Rhodospirillales</taxon>
        <taxon>Terasakiellaceae</taxon>
        <taxon>Terasakiella</taxon>
    </lineage>
</organism>
<evidence type="ECO:0000313" key="2">
    <source>
        <dbReference type="EMBL" id="GGF76460.1"/>
    </source>
</evidence>
<keyword evidence="3" id="KW-1185">Reference proteome</keyword>
<proteinExistence type="predicted"/>
<comment type="caution">
    <text evidence="2">The sequence shown here is derived from an EMBL/GenBank/DDBJ whole genome shotgun (WGS) entry which is preliminary data.</text>
</comment>
<sequence>MFKLNKKLLTAGLALVMGLSTQAFASSYVVISSSIKTFKAGDQITSETIVDIPDKKSVVFINAQGKTLHLKGPYKDKLEKDGAGGGDSKAMRALASLVKSTAEDSSSVGAIRAASLKGRDQALAINISETGDYCIIDSKQPILDRYKKENYATVTLVNVADSMAETIKWNGAGEVNQWPNSLKITDGDRFLVMQEGKDSKTLINLHILENRTYSDVEFLVSLAANECNDQARGLLAIIQREAINAN</sequence>
<accession>A0A917C7S7</accession>
<gene>
    <name evidence="2" type="ORF">GCM10011332_33080</name>
</gene>
<reference evidence="2" key="1">
    <citation type="journal article" date="2014" name="Int. J. Syst. Evol. Microbiol.">
        <title>Complete genome sequence of Corynebacterium casei LMG S-19264T (=DSM 44701T), isolated from a smear-ripened cheese.</title>
        <authorList>
            <consortium name="US DOE Joint Genome Institute (JGI-PGF)"/>
            <person name="Walter F."/>
            <person name="Albersmeier A."/>
            <person name="Kalinowski J."/>
            <person name="Ruckert C."/>
        </authorList>
    </citation>
    <scope>NUCLEOTIDE SEQUENCE</scope>
    <source>
        <strain evidence="2">CGMCC 1.15254</strain>
    </source>
</reference>
<name>A0A917C7S7_9PROT</name>
<keyword evidence="1" id="KW-0732">Signal</keyword>
<dbReference type="AlphaFoldDB" id="A0A917C7S7"/>
<feature type="chain" id="PRO_5037779633" evidence="1">
    <location>
        <begin position="26"/>
        <end position="246"/>
    </location>
</feature>
<dbReference type="Proteomes" id="UP000632498">
    <property type="component" value="Unassembled WGS sequence"/>
</dbReference>
<protein>
    <submittedName>
        <fullName evidence="2">Uncharacterized protein</fullName>
    </submittedName>
</protein>